<feature type="region of interest" description="Disordered" evidence="1">
    <location>
        <begin position="651"/>
        <end position="721"/>
    </location>
</feature>
<keyword evidence="4" id="KW-1185">Reference proteome</keyword>
<feature type="region of interest" description="Disordered" evidence="1">
    <location>
        <begin position="865"/>
        <end position="938"/>
    </location>
</feature>
<reference evidence="3 4" key="1">
    <citation type="journal article" date="2021" name="Elife">
        <title>Chloroplast acquisition without the gene transfer in kleptoplastic sea slugs, Plakobranchus ocellatus.</title>
        <authorList>
            <person name="Maeda T."/>
            <person name="Takahashi S."/>
            <person name="Yoshida T."/>
            <person name="Shimamura S."/>
            <person name="Takaki Y."/>
            <person name="Nagai Y."/>
            <person name="Toyoda A."/>
            <person name="Suzuki Y."/>
            <person name="Arimoto A."/>
            <person name="Ishii H."/>
            <person name="Satoh N."/>
            <person name="Nishiyama T."/>
            <person name="Hasebe M."/>
            <person name="Maruyama T."/>
            <person name="Minagawa J."/>
            <person name="Obokata J."/>
            <person name="Shigenobu S."/>
        </authorList>
    </citation>
    <scope>NUCLEOTIDE SEQUENCE [LARGE SCALE GENOMIC DNA]</scope>
</reference>
<gene>
    <name evidence="3" type="ORF">PoB_002410300</name>
</gene>
<evidence type="ECO:0000256" key="2">
    <source>
        <dbReference type="SAM" id="SignalP"/>
    </source>
</evidence>
<proteinExistence type="predicted"/>
<organism evidence="3 4">
    <name type="scientific">Plakobranchus ocellatus</name>
    <dbReference type="NCBI Taxonomy" id="259542"/>
    <lineage>
        <taxon>Eukaryota</taxon>
        <taxon>Metazoa</taxon>
        <taxon>Spiralia</taxon>
        <taxon>Lophotrochozoa</taxon>
        <taxon>Mollusca</taxon>
        <taxon>Gastropoda</taxon>
        <taxon>Heterobranchia</taxon>
        <taxon>Euthyneura</taxon>
        <taxon>Panpulmonata</taxon>
        <taxon>Sacoglossa</taxon>
        <taxon>Placobranchoidea</taxon>
        <taxon>Plakobranchidae</taxon>
        <taxon>Plakobranchus</taxon>
    </lineage>
</organism>
<feature type="compositionally biased region" description="Polar residues" evidence="1">
    <location>
        <begin position="877"/>
        <end position="908"/>
    </location>
</feature>
<sequence>MAVFTYVLFAIWISFPSASAQGSLECNESCTGQCRLVTNCSTCKFARPLCLGQDSIDALNKDGDFNDAFCGNKGAVLYYAQGAFRPLKCRINGLCPDMAVCRTSDNNNHSYCCYLPAGQDPMANGTNTKEIVSVSTPENLNTSKTTENNTDIANITILNLQAQVGRQRPALTCGRNCSDDNLECRLVASCKICNSSLILCVRRSLVDVIFQRNNFREDFCGSQGVVIYIYRRGEFLPLKCFQERKCPERAVCKTSFTDGKDYCCARVSAALYTGSPTYTKTASTFPPYATDENQTFSLVVEIFTTPLPTTVNQSDAGLQHNAVAPKQNNSTPENRQPGYSAQGPTTQTVTPTPTFSLVVDIFTTLFPVEFDTAYPRRRRKRSPYNYEIGKVKSDHNGRYLGEKRSFKTSKHNGGFKKAKPRCMSVVLSSAKRDWNMKKLLPPGSKSRSAGARHSIISVAVVLEPLSSVECLEGVNFFYVDRTLLVGDGCSALFLVCFKTLPVSTSTTTKESSSSESQPTTKAKTPGTTMVTTVKTPGVTPITKATSPAASMVTTATSPLATLVTSTTTLATTVTSGTTPRSTQVTSVTTHVATAVNPATTPGPTPVNPATTPGPIPVNPATTPVATPVNPATTPGLTAVNPKTTPVATVVNPATNPGPTPVNPATTPGPTPVHPATTPGPKPVTSATTPEQTPLNPVTTPEPTPVIPGTGRPATTKITRGSTARRTTIVITGCRTLFLRSTVTKDRKVDLFGVGTFISIDLLRQVDEMKCIRGITFDFNDTMAMVSGGCAGFFKICQKIYFPTTAFPVITTTVTEAEAMTNPPQMKTTSLPSNASQTGQRSSSLIDLTRASVNSGSTVPTVTVVNQSQAVESEEATTKQSPTAGTINRLSTESGTSSTGIPTEQPNGVSASASNLTNPTTATSSTRQTNNNTTNVQTSQFVRPPEYLQCLLRALISNSTTADIVTIFDNQQIPADIRYLELSRAISPESLCEKGESFSYISSVIIAKSGCQGIFHVCFLQSKCELLELLSGPADAPEFYEFRPEDKESGEGPHPEAIIIRSVSVDKQIGVLPCIKWESFYHTTSKIIVRDGCHAVFKVCYVEEPLLD</sequence>
<feature type="compositionally biased region" description="Pro residues" evidence="1">
    <location>
        <begin position="655"/>
        <end position="681"/>
    </location>
</feature>
<feature type="compositionally biased region" description="Polar residues" evidence="1">
    <location>
        <begin position="326"/>
        <end position="343"/>
    </location>
</feature>
<evidence type="ECO:0000313" key="3">
    <source>
        <dbReference type="EMBL" id="GFN97597.1"/>
    </source>
</evidence>
<feature type="compositionally biased region" description="Low complexity" evidence="1">
    <location>
        <begin position="909"/>
        <end position="938"/>
    </location>
</feature>
<evidence type="ECO:0000313" key="4">
    <source>
        <dbReference type="Proteomes" id="UP000735302"/>
    </source>
</evidence>
<feature type="signal peptide" evidence="2">
    <location>
        <begin position="1"/>
        <end position="20"/>
    </location>
</feature>
<feature type="chain" id="PRO_5043954841" evidence="2">
    <location>
        <begin position="21"/>
        <end position="1107"/>
    </location>
</feature>
<feature type="region of interest" description="Disordered" evidence="1">
    <location>
        <begin position="323"/>
        <end position="349"/>
    </location>
</feature>
<dbReference type="Proteomes" id="UP000735302">
    <property type="component" value="Unassembled WGS sequence"/>
</dbReference>
<keyword evidence="2" id="KW-0732">Signal</keyword>
<accession>A0AAV3ZT17</accession>
<feature type="region of interest" description="Disordered" evidence="1">
    <location>
        <begin position="505"/>
        <end position="534"/>
    </location>
</feature>
<name>A0AAV3ZT17_9GAST</name>
<comment type="caution">
    <text evidence="3">The sequence shown here is derived from an EMBL/GenBank/DDBJ whole genome shotgun (WGS) entry which is preliminary data.</text>
</comment>
<protein>
    <submittedName>
        <fullName evidence="3">Uncharacterized protein</fullName>
    </submittedName>
</protein>
<evidence type="ECO:0000256" key="1">
    <source>
        <dbReference type="SAM" id="MobiDB-lite"/>
    </source>
</evidence>
<dbReference type="AlphaFoldDB" id="A0AAV3ZT17"/>
<feature type="compositionally biased region" description="Polar residues" evidence="1">
    <location>
        <begin position="821"/>
        <end position="843"/>
    </location>
</feature>
<dbReference type="EMBL" id="BLXT01002790">
    <property type="protein sequence ID" value="GFN97597.1"/>
    <property type="molecule type" value="Genomic_DNA"/>
</dbReference>
<feature type="region of interest" description="Disordered" evidence="1">
    <location>
        <begin position="817"/>
        <end position="843"/>
    </location>
</feature>